<keyword evidence="8" id="KW-0902">Two-component regulatory system</keyword>
<dbReference type="PANTHER" id="PTHR43065:SF46">
    <property type="entry name" value="C4-DICARBOXYLATE TRANSPORT SENSOR PROTEIN DCTB"/>
    <property type="match status" value="1"/>
</dbReference>
<sequence>MIETTKNIIEKLGFRKNINLLLTITFITMISMLLVFIIYITNLKNVIDDIYTQNIAPIVRLERIRDVYNANISYAIDKFETTDNKANIQTIKFSLDEINQEWQIYLNLPKIDVNKLSFLDFINRYFFISSEPFLYNYYKFDLEDDITQKLNVVDKTLKAAQATQVPVIEVMRLKKDLSSINTNVYLLLTHYLKEINNQKNRIDSMYTRSIKLLSLSLIITTVLFFMLVVVLTINSKKINQRLEKSVLEKTKELQELNENLEIKLKKELEISRQKDKTIFVQSRAASLGEMLENVSHQWRQPLGAISMIIQSFETKLNKNKLTPEFVKSQVTEALILSNSMSKTLEDFKNFYSPTREKVEFSVSQVLKDAIRLTRYMLDKASIKLSLEVREDSVINSYKNEIMQTFINIINNAKDAMKSEQEDKFILIEVFKDEEFALVEITDNAGGVDEMIIDKIFDPYFTTKHQSVGTGVGLYMGKNIIEKHVQGQIDVKNVILKKDNVQYKCAKFIIKIPLMEQKV</sequence>
<evidence type="ECO:0000313" key="13">
    <source>
        <dbReference type="Proteomes" id="UP000069632"/>
    </source>
</evidence>
<dbReference type="InterPro" id="IPR005467">
    <property type="entry name" value="His_kinase_dom"/>
</dbReference>
<dbReference type="InterPro" id="IPR003594">
    <property type="entry name" value="HATPase_dom"/>
</dbReference>
<keyword evidence="5" id="KW-0547">Nucleotide-binding</keyword>
<dbReference type="EC" id="2.7.13.3" evidence="2"/>
<dbReference type="Proteomes" id="UP000069632">
    <property type="component" value="Unassembled WGS sequence"/>
</dbReference>
<dbReference type="GO" id="GO:0005524">
    <property type="term" value="F:ATP binding"/>
    <property type="evidence" value="ECO:0007669"/>
    <property type="project" value="UniProtKB-KW"/>
</dbReference>
<evidence type="ECO:0000313" key="12">
    <source>
        <dbReference type="EMBL" id="CZE46802.1"/>
    </source>
</evidence>
<evidence type="ECO:0000256" key="4">
    <source>
        <dbReference type="ARBA" id="ARBA00022679"/>
    </source>
</evidence>
<evidence type="ECO:0000256" key="3">
    <source>
        <dbReference type="ARBA" id="ARBA00022553"/>
    </source>
</evidence>
<keyword evidence="10" id="KW-0812">Transmembrane</keyword>
<evidence type="ECO:0000259" key="11">
    <source>
        <dbReference type="PROSITE" id="PS50109"/>
    </source>
</evidence>
<evidence type="ECO:0000256" key="10">
    <source>
        <dbReference type="SAM" id="Phobius"/>
    </source>
</evidence>
<evidence type="ECO:0000256" key="8">
    <source>
        <dbReference type="ARBA" id="ARBA00023012"/>
    </source>
</evidence>
<feature type="transmembrane region" description="Helical" evidence="10">
    <location>
        <begin position="20"/>
        <end position="40"/>
    </location>
</feature>
<name>A0A128EED5_9BACT</name>
<feature type="transmembrane region" description="Helical" evidence="10">
    <location>
        <begin position="212"/>
        <end position="233"/>
    </location>
</feature>
<keyword evidence="9" id="KW-0175">Coiled coil</keyword>
<dbReference type="SUPFAM" id="SSF47384">
    <property type="entry name" value="Homodimeric domain of signal transducing histidine kinase"/>
    <property type="match status" value="1"/>
</dbReference>
<dbReference type="GO" id="GO:0000155">
    <property type="term" value="F:phosphorelay sensor kinase activity"/>
    <property type="evidence" value="ECO:0007669"/>
    <property type="project" value="InterPro"/>
</dbReference>
<dbReference type="InterPro" id="IPR036097">
    <property type="entry name" value="HisK_dim/P_sf"/>
</dbReference>
<dbReference type="Gene3D" id="3.30.565.10">
    <property type="entry name" value="Histidine kinase-like ATPase, C-terminal domain"/>
    <property type="match status" value="1"/>
</dbReference>
<dbReference type="CDD" id="cd00082">
    <property type="entry name" value="HisKA"/>
    <property type="match status" value="1"/>
</dbReference>
<evidence type="ECO:0000256" key="6">
    <source>
        <dbReference type="ARBA" id="ARBA00022777"/>
    </source>
</evidence>
<keyword evidence="3" id="KW-0597">Phosphoprotein</keyword>
<dbReference type="InterPro" id="IPR036890">
    <property type="entry name" value="HATPase_C_sf"/>
</dbReference>
<comment type="catalytic activity">
    <reaction evidence="1">
        <text>ATP + protein L-histidine = ADP + protein N-phospho-L-histidine.</text>
        <dbReference type="EC" id="2.7.13.3"/>
    </reaction>
</comment>
<feature type="domain" description="Histidine kinase" evidence="11">
    <location>
        <begin position="293"/>
        <end position="515"/>
    </location>
</feature>
<evidence type="ECO:0000256" key="1">
    <source>
        <dbReference type="ARBA" id="ARBA00000085"/>
    </source>
</evidence>
<keyword evidence="4 12" id="KW-0808">Transferase</keyword>
<dbReference type="OrthoDB" id="9799273at2"/>
<dbReference type="SUPFAM" id="SSF55874">
    <property type="entry name" value="ATPase domain of HSP90 chaperone/DNA topoisomerase II/histidine kinase"/>
    <property type="match status" value="1"/>
</dbReference>
<feature type="coiled-coil region" evidence="9">
    <location>
        <begin position="239"/>
        <end position="270"/>
    </location>
</feature>
<dbReference type="RefSeq" id="WP_075540028.1">
    <property type="nucleotide sequence ID" value="NZ_CP053844.1"/>
</dbReference>
<dbReference type="PANTHER" id="PTHR43065">
    <property type="entry name" value="SENSOR HISTIDINE KINASE"/>
    <property type="match status" value="1"/>
</dbReference>
<proteinExistence type="predicted"/>
<evidence type="ECO:0000256" key="7">
    <source>
        <dbReference type="ARBA" id="ARBA00022840"/>
    </source>
</evidence>
<dbReference type="SMART" id="SM00387">
    <property type="entry name" value="HATPase_c"/>
    <property type="match status" value="1"/>
</dbReference>
<dbReference type="InterPro" id="IPR004358">
    <property type="entry name" value="Sig_transdc_His_kin-like_C"/>
</dbReference>
<dbReference type="PROSITE" id="PS50109">
    <property type="entry name" value="HIS_KIN"/>
    <property type="match status" value="1"/>
</dbReference>
<protein>
    <recommendedName>
        <fullName evidence="2">histidine kinase</fullName>
        <ecNumber evidence="2">2.7.13.3</ecNumber>
    </recommendedName>
</protein>
<organism evidence="12 13">
    <name type="scientific">Campylobacter geochelonis</name>
    <dbReference type="NCBI Taxonomy" id="1780362"/>
    <lineage>
        <taxon>Bacteria</taxon>
        <taxon>Pseudomonadati</taxon>
        <taxon>Campylobacterota</taxon>
        <taxon>Epsilonproteobacteria</taxon>
        <taxon>Campylobacterales</taxon>
        <taxon>Campylobacteraceae</taxon>
        <taxon>Campylobacter</taxon>
    </lineage>
</organism>
<accession>A0A128EED5</accession>
<keyword evidence="6 12" id="KW-0418">Kinase</keyword>
<dbReference type="Gene3D" id="1.10.287.130">
    <property type="match status" value="1"/>
</dbReference>
<keyword evidence="10" id="KW-1133">Transmembrane helix</keyword>
<dbReference type="AlphaFoldDB" id="A0A128EED5"/>
<keyword evidence="13" id="KW-1185">Reference proteome</keyword>
<evidence type="ECO:0000256" key="2">
    <source>
        <dbReference type="ARBA" id="ARBA00012438"/>
    </source>
</evidence>
<evidence type="ECO:0000256" key="5">
    <source>
        <dbReference type="ARBA" id="ARBA00022741"/>
    </source>
</evidence>
<dbReference type="Pfam" id="PF02518">
    <property type="entry name" value="HATPase_c"/>
    <property type="match status" value="1"/>
</dbReference>
<dbReference type="EMBL" id="FIZP01000001">
    <property type="protein sequence ID" value="CZE46802.1"/>
    <property type="molecule type" value="Genomic_DNA"/>
</dbReference>
<keyword evidence="10" id="KW-0472">Membrane</keyword>
<reference evidence="12 13" key="1">
    <citation type="submission" date="2016-02" db="EMBL/GenBank/DDBJ databases">
        <authorList>
            <consortium name="Pathogen Informatics"/>
        </authorList>
    </citation>
    <scope>NUCLEOTIDE SEQUENCE [LARGE SCALE GENOMIC DNA]</scope>
    <source>
        <strain evidence="12 13">RC20</strain>
    </source>
</reference>
<gene>
    <name evidence="12" type="primary">kinE</name>
    <name evidence="12" type="ORF">ERS672216_00564</name>
</gene>
<dbReference type="InterPro" id="IPR003661">
    <property type="entry name" value="HisK_dim/P_dom"/>
</dbReference>
<keyword evidence="7" id="KW-0067">ATP-binding</keyword>
<dbReference type="PRINTS" id="PR00344">
    <property type="entry name" value="BCTRLSENSOR"/>
</dbReference>
<evidence type="ECO:0000256" key="9">
    <source>
        <dbReference type="SAM" id="Coils"/>
    </source>
</evidence>